<dbReference type="Proteomes" id="UP000279089">
    <property type="component" value="Unassembled WGS sequence"/>
</dbReference>
<dbReference type="InterPro" id="IPR010998">
    <property type="entry name" value="Integrase_recombinase_N"/>
</dbReference>
<dbReference type="PROSITE" id="PS51898">
    <property type="entry name" value="TYR_RECOMBINASE"/>
    <property type="match status" value="1"/>
</dbReference>
<dbReference type="SUPFAM" id="SSF56349">
    <property type="entry name" value="DNA breaking-rejoining enzymes"/>
    <property type="match status" value="1"/>
</dbReference>
<dbReference type="GO" id="GO:0006310">
    <property type="term" value="P:DNA recombination"/>
    <property type="evidence" value="ECO:0007669"/>
    <property type="project" value="UniProtKB-KW"/>
</dbReference>
<comment type="caution">
    <text evidence="5">The sequence shown here is derived from an EMBL/GenBank/DDBJ whole genome shotgun (WGS) entry which is preliminary data.</text>
</comment>
<dbReference type="Pfam" id="PF17293">
    <property type="entry name" value="Arm-DNA-bind_5"/>
    <property type="match status" value="1"/>
</dbReference>
<dbReference type="InterPro" id="IPR025269">
    <property type="entry name" value="SAM-like_dom"/>
</dbReference>
<evidence type="ECO:0000313" key="5">
    <source>
        <dbReference type="EMBL" id="RPD43152.1"/>
    </source>
</evidence>
<name>A0A3N4MGH5_9BACT</name>
<dbReference type="Pfam" id="PF00589">
    <property type="entry name" value="Phage_integrase"/>
    <property type="match status" value="1"/>
</dbReference>
<dbReference type="CDD" id="cd01185">
    <property type="entry name" value="INTN1_C_like"/>
    <property type="match status" value="1"/>
</dbReference>
<dbReference type="OrthoDB" id="892893at2"/>
<keyword evidence="2" id="KW-0238">DNA-binding</keyword>
<feature type="domain" description="Tyr recombinase" evidence="4">
    <location>
        <begin position="234"/>
        <end position="406"/>
    </location>
</feature>
<dbReference type="EMBL" id="RMBX01000001">
    <property type="protein sequence ID" value="RPD43152.1"/>
    <property type="molecule type" value="Genomic_DNA"/>
</dbReference>
<dbReference type="InterPro" id="IPR013762">
    <property type="entry name" value="Integrase-like_cat_sf"/>
</dbReference>
<accession>A0A3N4MGH5</accession>
<dbReference type="Gene3D" id="1.10.443.10">
    <property type="entry name" value="Intergrase catalytic core"/>
    <property type="match status" value="1"/>
</dbReference>
<dbReference type="PANTHER" id="PTHR30349:SF64">
    <property type="entry name" value="PROPHAGE INTEGRASE INTD-RELATED"/>
    <property type="match status" value="1"/>
</dbReference>
<protein>
    <submittedName>
        <fullName evidence="5">Site-specific integrase</fullName>
    </submittedName>
</protein>
<dbReference type="GO" id="GO:0003677">
    <property type="term" value="F:DNA binding"/>
    <property type="evidence" value="ECO:0007669"/>
    <property type="project" value="UniProtKB-KW"/>
</dbReference>
<organism evidence="5 6">
    <name type="scientific">Chitinophaga barathri</name>
    <dbReference type="NCBI Taxonomy" id="1647451"/>
    <lineage>
        <taxon>Bacteria</taxon>
        <taxon>Pseudomonadati</taxon>
        <taxon>Bacteroidota</taxon>
        <taxon>Chitinophagia</taxon>
        <taxon>Chitinophagales</taxon>
        <taxon>Chitinophagaceae</taxon>
        <taxon>Chitinophaga</taxon>
    </lineage>
</organism>
<dbReference type="PANTHER" id="PTHR30349">
    <property type="entry name" value="PHAGE INTEGRASE-RELATED"/>
    <property type="match status" value="1"/>
</dbReference>
<dbReference type="AlphaFoldDB" id="A0A3N4MGH5"/>
<evidence type="ECO:0000313" key="6">
    <source>
        <dbReference type="Proteomes" id="UP000279089"/>
    </source>
</evidence>
<dbReference type="InterPro" id="IPR035386">
    <property type="entry name" value="Arm-DNA-bind_5"/>
</dbReference>
<dbReference type="InterPro" id="IPR002104">
    <property type="entry name" value="Integrase_catalytic"/>
</dbReference>
<keyword evidence="6" id="KW-1185">Reference proteome</keyword>
<evidence type="ECO:0000256" key="3">
    <source>
        <dbReference type="ARBA" id="ARBA00023172"/>
    </source>
</evidence>
<sequence length="434" mass="49464">MAGPTFAVNFTVRKTKKNSSLANVYAVITMDGQPPAEISLAGKFQHNKWDGKKERVTGNSIDATSLNNHIANVRVNITVAYRELVDMQEPFSAQDIKSQYLGERAPAKKDHTLLKLLEKHGSEWRKKLKEGTLKNYDATETYLKNFIKYKLAQKKQTGDDLPVAVVNYAFLSDFEFYIPNHPIKKHDPCNANGTAKHIERVKKLIGWAHLLGWTKKNKVAKFTPHTEEQHRAKLKFHHITLVKEKKFYSEDLRLVRDMFVFSIYTGMSFAEVDKLCMNDFEVNPSGKFYCKMYRTKSGEPFAVPMLPDAVRMIRRYMDSTKSIENGTIFPKITNQQVNRGLKIIQETLSIPITLTFHVARHTFATVIALQNGVPITTIQIILGHRKLATTLVYTEVDEATVERDIDHLETALSNRATLPSPVEYLQRLPLRSGA</sequence>
<evidence type="ECO:0000256" key="2">
    <source>
        <dbReference type="ARBA" id="ARBA00023125"/>
    </source>
</evidence>
<comment type="similarity">
    <text evidence="1">Belongs to the 'phage' integrase family.</text>
</comment>
<dbReference type="RefSeq" id="WP_120514424.1">
    <property type="nucleotide sequence ID" value="NZ_QXZY01000001.1"/>
</dbReference>
<evidence type="ECO:0000256" key="1">
    <source>
        <dbReference type="ARBA" id="ARBA00008857"/>
    </source>
</evidence>
<gene>
    <name evidence="5" type="ORF">EG028_02320</name>
</gene>
<dbReference type="InterPro" id="IPR050090">
    <property type="entry name" value="Tyrosine_recombinase_XerCD"/>
</dbReference>
<reference evidence="6" key="1">
    <citation type="submission" date="2018-11" db="EMBL/GenBank/DDBJ databases">
        <title>Chitinophaga lutea sp.nov., isolate from arsenic contaminated soil.</title>
        <authorList>
            <person name="Zong Y."/>
        </authorList>
    </citation>
    <scope>NUCLEOTIDE SEQUENCE [LARGE SCALE GENOMIC DNA]</scope>
    <source>
        <strain evidence="6">YLT18</strain>
    </source>
</reference>
<dbReference type="InterPro" id="IPR011010">
    <property type="entry name" value="DNA_brk_join_enz"/>
</dbReference>
<proteinExistence type="inferred from homology"/>
<dbReference type="Pfam" id="PF13102">
    <property type="entry name" value="Phage_int_SAM_5"/>
    <property type="match status" value="1"/>
</dbReference>
<dbReference type="Gene3D" id="1.10.150.130">
    <property type="match status" value="1"/>
</dbReference>
<dbReference type="GO" id="GO:0015074">
    <property type="term" value="P:DNA integration"/>
    <property type="evidence" value="ECO:0007669"/>
    <property type="project" value="InterPro"/>
</dbReference>
<evidence type="ECO:0000259" key="4">
    <source>
        <dbReference type="PROSITE" id="PS51898"/>
    </source>
</evidence>
<keyword evidence="3" id="KW-0233">DNA recombination</keyword>